<comment type="caution">
    <text evidence="3">The sequence shown here is derived from an EMBL/GenBank/DDBJ whole genome shotgun (WGS) entry which is preliminary data.</text>
</comment>
<dbReference type="Gene3D" id="3.40.50.1820">
    <property type="entry name" value="alpha/beta hydrolase"/>
    <property type="match status" value="1"/>
</dbReference>
<feature type="domain" description="AB hydrolase-1" evidence="2">
    <location>
        <begin position="109"/>
        <end position="376"/>
    </location>
</feature>
<feature type="chain" id="PRO_5042592604" description="AB hydrolase-1 domain-containing protein" evidence="1">
    <location>
        <begin position="21"/>
        <end position="396"/>
    </location>
</feature>
<protein>
    <recommendedName>
        <fullName evidence="2">AB hydrolase-1 domain-containing protein</fullName>
    </recommendedName>
</protein>
<name>A0AAJ0F7W6_9PEZI</name>
<accession>A0AAJ0F7W6</accession>
<sequence length="396" mass="42535">MASVLIALVVAALSIKKGKAAPSPPSPRSCVQLEIPVSVDTVTTKWLQPRVDSSIDAVDWMSYMTTWTSPKGDAAILGNITVKQTFKINGQLCVPPKGAKSDILQLATHGVGFDKRYWDAEVKPQEYSYVEAVLAQGYSIFTYDRLGTGGSDKPDAYDILQTNVQVEILRGLTTLARSGKLVSSSKKLGGTSDDHVLKYKPKKIVHVGHSLGSVITLGLVGAYGAESDGAIATGFLYTNKLSTVNVATWGFQFARENDPVNFKDRGSGYVVQGTKYNTQLQFLKKGAFEPALLDYAFKIRQPNSVSEFVSIGGSFSGGEATNFKAPIQFVIGEHDYGFCAGDCNGTYNITMIKGLYPAATAVDVHIQPKTGHGLTLSTNATAGYKVSFDFLEKAGL</sequence>
<dbReference type="Proteomes" id="UP001239445">
    <property type="component" value="Unassembled WGS sequence"/>
</dbReference>
<gene>
    <name evidence="3" type="ORF">QBC47DRAFT_339872</name>
</gene>
<keyword evidence="1" id="KW-0732">Signal</keyword>
<evidence type="ECO:0000313" key="3">
    <source>
        <dbReference type="EMBL" id="KAK1757317.1"/>
    </source>
</evidence>
<reference evidence="3" key="1">
    <citation type="submission" date="2023-06" db="EMBL/GenBank/DDBJ databases">
        <title>Genome-scale phylogeny and comparative genomics of the fungal order Sordariales.</title>
        <authorList>
            <consortium name="Lawrence Berkeley National Laboratory"/>
            <person name="Hensen N."/>
            <person name="Bonometti L."/>
            <person name="Westerberg I."/>
            <person name="Brannstrom I.O."/>
            <person name="Guillou S."/>
            <person name="Cros-Aarteil S."/>
            <person name="Calhoun S."/>
            <person name="Haridas S."/>
            <person name="Kuo A."/>
            <person name="Mondo S."/>
            <person name="Pangilinan J."/>
            <person name="Riley R."/>
            <person name="Labutti K."/>
            <person name="Andreopoulos B."/>
            <person name="Lipzen A."/>
            <person name="Chen C."/>
            <person name="Yanf M."/>
            <person name="Daum C."/>
            <person name="Ng V."/>
            <person name="Clum A."/>
            <person name="Steindorff A."/>
            <person name="Ohm R."/>
            <person name="Martin F."/>
            <person name="Silar P."/>
            <person name="Natvig D."/>
            <person name="Lalanne C."/>
            <person name="Gautier V."/>
            <person name="Ament-Velasquez S.L."/>
            <person name="Kruys A."/>
            <person name="Hutchinson M.I."/>
            <person name="Powell A.J."/>
            <person name="Barry K."/>
            <person name="Miller A.N."/>
            <person name="Grigoriev I.V."/>
            <person name="Debuchy R."/>
            <person name="Gladieux P."/>
            <person name="Thoren M.H."/>
            <person name="Johannesson H."/>
        </authorList>
    </citation>
    <scope>NUCLEOTIDE SEQUENCE</scope>
    <source>
        <strain evidence="3">PSN4</strain>
    </source>
</reference>
<proteinExistence type="predicted"/>
<evidence type="ECO:0000259" key="2">
    <source>
        <dbReference type="Pfam" id="PF12697"/>
    </source>
</evidence>
<dbReference type="InterPro" id="IPR029058">
    <property type="entry name" value="AB_hydrolase_fold"/>
</dbReference>
<feature type="signal peptide" evidence="1">
    <location>
        <begin position="1"/>
        <end position="20"/>
    </location>
</feature>
<dbReference type="AlphaFoldDB" id="A0AAJ0F7W6"/>
<dbReference type="Pfam" id="PF12697">
    <property type="entry name" value="Abhydrolase_6"/>
    <property type="match status" value="1"/>
</dbReference>
<dbReference type="EMBL" id="MU839830">
    <property type="protein sequence ID" value="KAK1757317.1"/>
    <property type="molecule type" value="Genomic_DNA"/>
</dbReference>
<keyword evidence="4" id="KW-1185">Reference proteome</keyword>
<organism evidence="3 4">
    <name type="scientific">Echria macrotheca</name>
    <dbReference type="NCBI Taxonomy" id="438768"/>
    <lineage>
        <taxon>Eukaryota</taxon>
        <taxon>Fungi</taxon>
        <taxon>Dikarya</taxon>
        <taxon>Ascomycota</taxon>
        <taxon>Pezizomycotina</taxon>
        <taxon>Sordariomycetes</taxon>
        <taxon>Sordariomycetidae</taxon>
        <taxon>Sordariales</taxon>
        <taxon>Schizotheciaceae</taxon>
        <taxon>Echria</taxon>
    </lineage>
</organism>
<dbReference type="InterPro" id="IPR000073">
    <property type="entry name" value="AB_hydrolase_1"/>
</dbReference>
<dbReference type="SUPFAM" id="SSF53474">
    <property type="entry name" value="alpha/beta-Hydrolases"/>
    <property type="match status" value="1"/>
</dbReference>
<evidence type="ECO:0000256" key="1">
    <source>
        <dbReference type="SAM" id="SignalP"/>
    </source>
</evidence>
<evidence type="ECO:0000313" key="4">
    <source>
        <dbReference type="Proteomes" id="UP001239445"/>
    </source>
</evidence>